<sequence>MPLGKCFVKRFVVVFLNYYIFSRRLASHARQPMRRAFQAFRGVYTLAILQRM</sequence>
<evidence type="ECO:0000313" key="2">
    <source>
        <dbReference type="Proteomes" id="UP000265836"/>
    </source>
</evidence>
<comment type="caution">
    <text evidence="1">The sequence shown here is derived from an EMBL/GenBank/DDBJ whole genome shotgun (WGS) entry which is preliminary data.</text>
</comment>
<evidence type="ECO:0000313" key="1">
    <source>
        <dbReference type="EMBL" id="RIA36052.1"/>
    </source>
</evidence>
<proteinExistence type="predicted"/>
<reference evidence="1 2" key="1">
    <citation type="submission" date="2018-08" db="EMBL/GenBank/DDBJ databases">
        <title>Genome sequencing of rice bacterial endophytes.</title>
        <authorList>
            <person name="Venturi V."/>
        </authorList>
    </citation>
    <scope>NUCLEOTIDE SEQUENCE [LARGE SCALE GENOMIC DNA]</scope>
    <source>
        <strain evidence="1 2">E1205</strain>
    </source>
</reference>
<gene>
    <name evidence="1" type="ORF">DFO61_0513</name>
</gene>
<dbReference type="EMBL" id="QXDA01000001">
    <property type="protein sequence ID" value="RIA36052.1"/>
    <property type="molecule type" value="Genomic_DNA"/>
</dbReference>
<name>A0A397NEU3_ECTOL</name>
<protein>
    <submittedName>
        <fullName evidence="1">Uncharacterized protein</fullName>
    </submittedName>
</protein>
<organism evidence="1 2">
    <name type="scientific">Ectopseudomonas oleovorans</name>
    <name type="common">Pseudomonas oleovorans</name>
    <dbReference type="NCBI Taxonomy" id="301"/>
    <lineage>
        <taxon>Bacteria</taxon>
        <taxon>Pseudomonadati</taxon>
        <taxon>Pseudomonadota</taxon>
        <taxon>Gammaproteobacteria</taxon>
        <taxon>Pseudomonadales</taxon>
        <taxon>Pseudomonadaceae</taxon>
        <taxon>Ectopseudomonas</taxon>
    </lineage>
</organism>
<dbReference type="Proteomes" id="UP000265836">
    <property type="component" value="Unassembled WGS sequence"/>
</dbReference>
<accession>A0A397NEU3</accession>
<dbReference type="AlphaFoldDB" id="A0A397NEU3"/>